<comment type="similarity">
    <text evidence="1">Belongs to the cytochrome P450 family.</text>
</comment>
<feature type="chain" id="PRO_5012294380" evidence="2">
    <location>
        <begin position="16"/>
        <end position="204"/>
    </location>
</feature>
<proteinExistence type="inferred from homology"/>
<keyword evidence="2" id="KW-0732">Signal</keyword>
<dbReference type="PANTHER" id="PTHR46696">
    <property type="entry name" value="P450, PUTATIVE (EUROFUNG)-RELATED"/>
    <property type="match status" value="1"/>
</dbReference>
<protein>
    <submittedName>
        <fullName evidence="3">Uncharacterized protein</fullName>
    </submittedName>
</protein>
<dbReference type="SUPFAM" id="SSF48264">
    <property type="entry name" value="Cytochrome P450"/>
    <property type="match status" value="1"/>
</dbReference>
<evidence type="ECO:0000313" key="4">
    <source>
        <dbReference type="Proteomes" id="UP000002489"/>
    </source>
</evidence>
<sequence>MPSLLILILPPMVKGMMCRTTKVRLSSRLLLRDPETRHISRTVTTTTSNPRSFPFERASVLEPPAEFAKLRATDPVSQVKLFHGSLPWLVTKHKDVVFVATPDKLSKQIFTQEAVEKLQPYIQKTVDDLLEDLKQKGCADGPVHLVKIFALPAPSYNAIRSNGSSTAREPSAANKSAQFRDFLIPLTLIFSREFLDYVANLADK</sequence>
<dbReference type="PANTHER" id="PTHR46696:SF6">
    <property type="entry name" value="P450, PUTATIVE (EUROFUNG)-RELATED"/>
    <property type="match status" value="1"/>
</dbReference>
<reference evidence="3" key="2">
    <citation type="submission" date="2025-08" db="UniProtKB">
        <authorList>
            <consortium name="EnsemblFungi"/>
        </authorList>
    </citation>
    <scope>IDENTIFICATION</scope>
    <source>
        <strain evidence="3">4287 / CBS 123668 / FGSC 9935 / NRRL 34936</strain>
    </source>
</reference>
<dbReference type="STRING" id="426428.A0A0D2YF00"/>
<dbReference type="AlphaFoldDB" id="A0A0D2YF00"/>
<dbReference type="InterPro" id="IPR036396">
    <property type="entry name" value="Cyt_P450_sf"/>
</dbReference>
<dbReference type="GO" id="GO:0020037">
    <property type="term" value="F:heme binding"/>
    <property type="evidence" value="ECO:0007669"/>
    <property type="project" value="InterPro"/>
</dbReference>
<dbReference type="Gene3D" id="1.10.630.10">
    <property type="entry name" value="Cytochrome P450"/>
    <property type="match status" value="1"/>
</dbReference>
<dbReference type="GO" id="GO:0016705">
    <property type="term" value="F:oxidoreductase activity, acting on paired donors, with incorporation or reduction of molecular oxygen"/>
    <property type="evidence" value="ECO:0007669"/>
    <property type="project" value="InterPro"/>
</dbReference>
<evidence type="ECO:0000313" key="3">
    <source>
        <dbReference type="EnsemblFungi" id="FOXG_14888P0"/>
    </source>
</evidence>
<dbReference type="GO" id="GO:0004497">
    <property type="term" value="F:monooxygenase activity"/>
    <property type="evidence" value="ECO:0007669"/>
    <property type="project" value="InterPro"/>
</dbReference>
<reference evidence="4" key="1">
    <citation type="journal article" date="2012" name="Mol. Plant Microbe Interact.">
        <title>A highly conserved effector in Fusarium oxysporum is required for full virulence on Arabidopsis.</title>
        <authorList>
            <person name="Thatcher L.F."/>
            <person name="Gardiner D.M."/>
            <person name="Kazan K."/>
            <person name="Manners J."/>
        </authorList>
    </citation>
    <scope>NUCLEOTIDE SEQUENCE [LARGE SCALE GENOMIC DNA]</scope>
    <source>
        <strain evidence="4">Fo5176</strain>
    </source>
</reference>
<accession>A0A0D2YF00</accession>
<dbReference type="EnsemblFungi" id="FOXG_14888T0">
    <property type="protein sequence ID" value="FOXG_14888P0"/>
    <property type="gene ID" value="FOXG_14888"/>
</dbReference>
<organism evidence="3 4">
    <name type="scientific">Fusarium oxysporum (strain Fo5176)</name>
    <name type="common">Fusarium vascular wilt</name>
    <dbReference type="NCBI Taxonomy" id="660025"/>
    <lineage>
        <taxon>Eukaryota</taxon>
        <taxon>Fungi</taxon>
        <taxon>Dikarya</taxon>
        <taxon>Ascomycota</taxon>
        <taxon>Pezizomycotina</taxon>
        <taxon>Sordariomycetes</taxon>
        <taxon>Hypocreomycetidae</taxon>
        <taxon>Hypocreales</taxon>
        <taxon>Nectriaceae</taxon>
        <taxon>Fusarium</taxon>
        <taxon>Fusarium oxysporum species complex</taxon>
    </lineage>
</organism>
<name>A0A0D2YF00_FUSOF</name>
<dbReference type="GO" id="GO:0005506">
    <property type="term" value="F:iron ion binding"/>
    <property type="evidence" value="ECO:0007669"/>
    <property type="project" value="InterPro"/>
</dbReference>
<feature type="signal peptide" evidence="2">
    <location>
        <begin position="1"/>
        <end position="15"/>
    </location>
</feature>
<evidence type="ECO:0000256" key="2">
    <source>
        <dbReference type="SAM" id="SignalP"/>
    </source>
</evidence>
<dbReference type="Proteomes" id="UP000002489">
    <property type="component" value="Unassembled WGS sequence"/>
</dbReference>
<evidence type="ECO:0000256" key="1">
    <source>
        <dbReference type="ARBA" id="ARBA00010617"/>
    </source>
</evidence>